<dbReference type="AlphaFoldDB" id="A0AAW4WJM0"/>
<evidence type="ECO:0000313" key="3">
    <source>
        <dbReference type="Proteomes" id="UP001198893"/>
    </source>
</evidence>
<comment type="caution">
    <text evidence="2">The sequence shown here is derived from an EMBL/GenBank/DDBJ whole genome shotgun (WGS) entry which is preliminary data.</text>
</comment>
<name>A0AAW4WJM0_9FIRM</name>
<feature type="transmembrane region" description="Helical" evidence="1">
    <location>
        <begin position="6"/>
        <end position="24"/>
    </location>
</feature>
<feature type="transmembrane region" description="Helical" evidence="1">
    <location>
        <begin position="45"/>
        <end position="65"/>
    </location>
</feature>
<feature type="transmembrane region" description="Helical" evidence="1">
    <location>
        <begin position="71"/>
        <end position="93"/>
    </location>
</feature>
<evidence type="ECO:0008006" key="4">
    <source>
        <dbReference type="Google" id="ProtNLM"/>
    </source>
</evidence>
<dbReference type="Proteomes" id="UP001198893">
    <property type="component" value="Unassembled WGS sequence"/>
</dbReference>
<evidence type="ECO:0000256" key="1">
    <source>
        <dbReference type="SAM" id="Phobius"/>
    </source>
</evidence>
<gene>
    <name evidence="2" type="ORF">LKD47_14800</name>
</gene>
<dbReference type="EMBL" id="JAJEQW010000029">
    <property type="protein sequence ID" value="MCC2243544.1"/>
    <property type="molecule type" value="Genomic_DNA"/>
</dbReference>
<accession>A0AAW4WJM0</accession>
<keyword evidence="1" id="KW-0812">Transmembrane</keyword>
<sequence length="170" mass="20037">MKYILIILIIIAFVIGIFDLKFMLECKKEQKNNKAEAFIYVGDKKIIWIFGILFYIISVLEWVILLFSLEIASLFLFLFCCCMVQLGFATFLCQHFTYSAVFIKKNEVFYYAERKLKNIPIGQITGVSAMPGNVAYLFFNEKKERLFELQMKKANARKMLEYIIDRQQNN</sequence>
<keyword evidence="1" id="KW-1133">Transmembrane helix</keyword>
<protein>
    <recommendedName>
        <fullName evidence="4">DUF304 domain-containing protein</fullName>
    </recommendedName>
</protein>
<evidence type="ECO:0000313" key="2">
    <source>
        <dbReference type="EMBL" id="MCC2243544.1"/>
    </source>
</evidence>
<proteinExistence type="predicted"/>
<organism evidence="2 3">
    <name type="scientific">Roseburia amylophila</name>
    <dbReference type="NCBI Taxonomy" id="2981794"/>
    <lineage>
        <taxon>Bacteria</taxon>
        <taxon>Bacillati</taxon>
        <taxon>Bacillota</taxon>
        <taxon>Clostridia</taxon>
        <taxon>Lachnospirales</taxon>
        <taxon>Lachnospiraceae</taxon>
        <taxon>Roseburia</taxon>
    </lineage>
</organism>
<keyword evidence="1" id="KW-0472">Membrane</keyword>
<dbReference type="RefSeq" id="WP_227710890.1">
    <property type="nucleotide sequence ID" value="NZ_JAJEQW010000029.1"/>
</dbReference>
<reference evidence="2" key="1">
    <citation type="submission" date="2021-10" db="EMBL/GenBank/DDBJ databases">
        <title>Anaerobic single-cell dispensing facilitates the cultivation of human gut bacteria.</title>
        <authorList>
            <person name="Afrizal A."/>
        </authorList>
    </citation>
    <scope>NUCLEOTIDE SEQUENCE</scope>
    <source>
        <strain evidence="2">CLA-AA-H204</strain>
    </source>
</reference>